<dbReference type="Gene3D" id="3.40.50.720">
    <property type="entry name" value="NAD(P)-binding Rossmann-like Domain"/>
    <property type="match status" value="1"/>
</dbReference>
<gene>
    <name evidence="14" type="ORF">DBW97_03785</name>
</gene>
<evidence type="ECO:0000256" key="10">
    <source>
        <dbReference type="ARBA" id="ARBA00049080"/>
    </source>
</evidence>
<dbReference type="GO" id="GO:0005829">
    <property type="term" value="C:cytosol"/>
    <property type="evidence" value="ECO:0007669"/>
    <property type="project" value="TreeGrafter"/>
</dbReference>
<dbReference type="EMBL" id="QOPD01000006">
    <property type="protein sequence ID" value="RCL37919.1"/>
    <property type="molecule type" value="Genomic_DNA"/>
</dbReference>
<evidence type="ECO:0000256" key="9">
    <source>
        <dbReference type="ARBA" id="ARBA00038983"/>
    </source>
</evidence>
<comment type="pathway">
    <text evidence="8">Amino-acid biosynthesis; L-lysine biosynthesis via DAP pathway; (S)-tetrahydrodipicolinate from L-aspartate: step 4/4.</text>
</comment>
<dbReference type="GO" id="GO:0019877">
    <property type="term" value="P:diaminopimelate biosynthetic process"/>
    <property type="evidence" value="ECO:0007669"/>
    <property type="project" value="UniProtKB-KW"/>
</dbReference>
<proteinExistence type="inferred from homology"/>
<comment type="similarity">
    <text evidence="1">Belongs to the DapB family.</text>
</comment>
<evidence type="ECO:0000256" key="7">
    <source>
        <dbReference type="ARBA" id="ARBA00023154"/>
    </source>
</evidence>
<keyword evidence="6" id="KW-0520">NAD</keyword>
<keyword evidence="3" id="KW-0521">NADP</keyword>
<dbReference type="InterPro" id="IPR023940">
    <property type="entry name" value="DHDPR_bac"/>
</dbReference>
<evidence type="ECO:0000313" key="14">
    <source>
        <dbReference type="EMBL" id="RCL37919.1"/>
    </source>
</evidence>
<dbReference type="Pfam" id="PF05173">
    <property type="entry name" value="DapB_C"/>
    <property type="match status" value="1"/>
</dbReference>
<evidence type="ECO:0000256" key="3">
    <source>
        <dbReference type="ARBA" id="ARBA00022857"/>
    </source>
</evidence>
<keyword evidence="2" id="KW-0028">Amino-acid biosynthesis</keyword>
<comment type="catalytic activity">
    <reaction evidence="11">
        <text>(S)-2,3,4,5-tetrahydrodipicolinate + NAD(+) + H2O = (2S,4S)-4-hydroxy-2,3,4,5-tetrahydrodipicolinate + NADH + H(+)</text>
        <dbReference type="Rhea" id="RHEA:35323"/>
        <dbReference type="ChEBI" id="CHEBI:15377"/>
        <dbReference type="ChEBI" id="CHEBI:15378"/>
        <dbReference type="ChEBI" id="CHEBI:16845"/>
        <dbReference type="ChEBI" id="CHEBI:57540"/>
        <dbReference type="ChEBI" id="CHEBI:57945"/>
        <dbReference type="ChEBI" id="CHEBI:67139"/>
        <dbReference type="EC" id="1.17.1.8"/>
    </reaction>
</comment>
<evidence type="ECO:0000256" key="5">
    <source>
        <dbReference type="ARBA" id="ARBA00023002"/>
    </source>
</evidence>
<dbReference type="PANTHER" id="PTHR20836:SF0">
    <property type="entry name" value="4-HYDROXY-TETRAHYDRODIPICOLINATE REDUCTASE 1, CHLOROPLASTIC-RELATED"/>
    <property type="match status" value="1"/>
</dbReference>
<dbReference type="Pfam" id="PF01113">
    <property type="entry name" value="DapB_N"/>
    <property type="match status" value="1"/>
</dbReference>
<protein>
    <recommendedName>
        <fullName evidence="9">4-hydroxy-tetrahydrodipicolinate reductase</fullName>
        <ecNumber evidence="9">1.17.1.8</ecNumber>
    </recommendedName>
</protein>
<dbReference type="PIRSF" id="PIRSF000161">
    <property type="entry name" value="DHPR"/>
    <property type="match status" value="1"/>
</dbReference>
<dbReference type="GO" id="GO:0008839">
    <property type="term" value="F:4-hydroxy-tetrahydrodipicolinate reductase"/>
    <property type="evidence" value="ECO:0007669"/>
    <property type="project" value="UniProtKB-EC"/>
</dbReference>
<dbReference type="InterPro" id="IPR022663">
    <property type="entry name" value="DapB_C"/>
</dbReference>
<dbReference type="InterPro" id="IPR036291">
    <property type="entry name" value="NAD(P)-bd_dom_sf"/>
</dbReference>
<evidence type="ECO:0000256" key="6">
    <source>
        <dbReference type="ARBA" id="ARBA00023027"/>
    </source>
</evidence>
<name>A0A368BKR8_9GAMM</name>
<dbReference type="SUPFAM" id="SSF55347">
    <property type="entry name" value="Glyceraldehyde-3-phosphate dehydrogenase-like, C-terminal domain"/>
    <property type="match status" value="1"/>
</dbReference>
<evidence type="ECO:0000259" key="12">
    <source>
        <dbReference type="Pfam" id="PF01113"/>
    </source>
</evidence>
<keyword evidence="4" id="KW-0220">Diaminopimelate biosynthesis</keyword>
<evidence type="ECO:0000256" key="2">
    <source>
        <dbReference type="ARBA" id="ARBA00022605"/>
    </source>
</evidence>
<feature type="domain" description="Dihydrodipicolinate reductase N-terminal" evidence="12">
    <location>
        <begin position="1"/>
        <end position="120"/>
    </location>
</feature>
<dbReference type="InterPro" id="IPR000846">
    <property type="entry name" value="DapB_N"/>
</dbReference>
<dbReference type="EC" id="1.17.1.8" evidence="9"/>
<feature type="domain" description="Dihydrodipicolinate reductase C-terminal" evidence="13">
    <location>
        <begin position="126"/>
        <end position="235"/>
    </location>
</feature>
<comment type="caution">
    <text evidence="14">The sequence shown here is derived from an EMBL/GenBank/DDBJ whole genome shotgun (WGS) entry which is preliminary data.</text>
</comment>
<dbReference type="Proteomes" id="UP000252147">
    <property type="component" value="Unassembled WGS sequence"/>
</dbReference>
<dbReference type="AlphaFoldDB" id="A0A368BKR8"/>
<dbReference type="Gene3D" id="3.30.360.10">
    <property type="entry name" value="Dihydrodipicolinate Reductase, domain 2"/>
    <property type="match status" value="1"/>
</dbReference>
<reference evidence="14 15" key="1">
    <citation type="journal article" date="2018" name="Microbiome">
        <title>Fine metagenomic profile of the Mediterranean stratified and mixed water columns revealed by assembly and recruitment.</title>
        <authorList>
            <person name="Haro-Moreno J.M."/>
            <person name="Lopez-Perez M."/>
            <person name="De La Torre J.R."/>
            <person name="Picazo A."/>
            <person name="Camacho A."/>
            <person name="Rodriguez-Valera F."/>
        </authorList>
    </citation>
    <scope>NUCLEOTIDE SEQUENCE [LARGE SCALE GENOMIC DNA]</scope>
    <source>
        <strain evidence="14">MED-G83</strain>
    </source>
</reference>
<dbReference type="GO" id="GO:0009089">
    <property type="term" value="P:lysine biosynthetic process via diaminopimelate"/>
    <property type="evidence" value="ECO:0007669"/>
    <property type="project" value="InterPro"/>
</dbReference>
<evidence type="ECO:0000256" key="11">
    <source>
        <dbReference type="ARBA" id="ARBA00049396"/>
    </source>
</evidence>
<dbReference type="PANTHER" id="PTHR20836">
    <property type="entry name" value="DIHYDRODIPICOLINATE REDUCTASE"/>
    <property type="match status" value="1"/>
</dbReference>
<dbReference type="SUPFAM" id="SSF51735">
    <property type="entry name" value="NAD(P)-binding Rossmann-fold domains"/>
    <property type="match status" value="1"/>
</dbReference>
<comment type="catalytic activity">
    <reaction evidence="10">
        <text>(S)-2,3,4,5-tetrahydrodipicolinate + NADP(+) + H2O = (2S,4S)-4-hydroxy-2,3,4,5-tetrahydrodipicolinate + NADPH + H(+)</text>
        <dbReference type="Rhea" id="RHEA:35331"/>
        <dbReference type="ChEBI" id="CHEBI:15377"/>
        <dbReference type="ChEBI" id="CHEBI:15378"/>
        <dbReference type="ChEBI" id="CHEBI:16845"/>
        <dbReference type="ChEBI" id="CHEBI:57783"/>
        <dbReference type="ChEBI" id="CHEBI:58349"/>
        <dbReference type="ChEBI" id="CHEBI:67139"/>
        <dbReference type="EC" id="1.17.1.8"/>
    </reaction>
</comment>
<evidence type="ECO:0000256" key="8">
    <source>
        <dbReference type="ARBA" id="ARBA00037922"/>
    </source>
</evidence>
<evidence type="ECO:0000259" key="13">
    <source>
        <dbReference type="Pfam" id="PF05173"/>
    </source>
</evidence>
<sequence>MKISLLGSSGKMGKSLIELAHNDPSVSITNALVRPDSIYLGKDVGEEHFNKRSGLTFCAFPDENFDIFIDFSTNNRLEEKIELYKKFGKSLLFCGTGLSKDEELKIKQLSSSFPVFYAPNTSLALNYLMNMAKKVSTSLDFSEIIIEEQHHKSKIDIPSGTAKEIAESLHIDANNILSKREGSLGNYHKIIFKNKNEEIQISHFGLSRKLYAEGAINIAKWFYQKPKNLYHMQTLIKEIYE</sequence>
<dbReference type="CDD" id="cd02274">
    <property type="entry name" value="DHDPR_N"/>
    <property type="match status" value="1"/>
</dbReference>
<organism evidence="14 15">
    <name type="scientific">SAR86 cluster bacterium</name>
    <dbReference type="NCBI Taxonomy" id="2030880"/>
    <lineage>
        <taxon>Bacteria</taxon>
        <taxon>Pseudomonadati</taxon>
        <taxon>Pseudomonadota</taxon>
        <taxon>Gammaproteobacteria</taxon>
        <taxon>SAR86 cluster</taxon>
    </lineage>
</organism>
<evidence type="ECO:0000313" key="15">
    <source>
        <dbReference type="Proteomes" id="UP000252147"/>
    </source>
</evidence>
<accession>A0A368BKR8</accession>
<keyword evidence="5" id="KW-0560">Oxidoreductase</keyword>
<evidence type="ECO:0000256" key="4">
    <source>
        <dbReference type="ARBA" id="ARBA00022915"/>
    </source>
</evidence>
<evidence type="ECO:0000256" key="1">
    <source>
        <dbReference type="ARBA" id="ARBA00006642"/>
    </source>
</evidence>
<keyword evidence="7" id="KW-0457">Lysine biosynthesis</keyword>